<dbReference type="Pfam" id="PF07819">
    <property type="entry name" value="PGAP1"/>
    <property type="match status" value="1"/>
</dbReference>
<dbReference type="RefSeq" id="WP_275417000.1">
    <property type="nucleotide sequence ID" value="NZ_CP106878.1"/>
</dbReference>
<protein>
    <recommendedName>
        <fullName evidence="2">GPI inositol-deacylase PGAP1-like alpha/beta domain-containing protein</fullName>
    </recommendedName>
</protein>
<feature type="chain" id="PRO_5038976792" description="GPI inositol-deacylase PGAP1-like alpha/beta domain-containing protein" evidence="1">
    <location>
        <begin position="24"/>
        <end position="506"/>
    </location>
</feature>
<dbReference type="PANTHER" id="PTHR37946:SF1">
    <property type="entry name" value="SLL1969 PROTEIN"/>
    <property type="match status" value="1"/>
</dbReference>
<dbReference type="GO" id="GO:0016788">
    <property type="term" value="F:hydrolase activity, acting on ester bonds"/>
    <property type="evidence" value="ECO:0007669"/>
    <property type="project" value="InterPro"/>
</dbReference>
<reference evidence="3" key="1">
    <citation type="submission" date="2022-09" db="EMBL/GenBank/DDBJ databases">
        <title>Complete Genomes of Fervidibacillus albus and Fervidibacillus halotolerans isolated from tidal flat sediments.</title>
        <authorList>
            <person name="Kwon K.K."/>
            <person name="Yang S.-H."/>
            <person name="Park M.J."/>
            <person name="Oh H.-M."/>
        </authorList>
    </citation>
    <scope>NUCLEOTIDE SEQUENCE</scope>
    <source>
        <strain evidence="3">MEBiC13591</strain>
    </source>
</reference>
<feature type="domain" description="GPI inositol-deacylase PGAP1-like alpha/beta" evidence="2">
    <location>
        <begin position="94"/>
        <end position="157"/>
    </location>
</feature>
<sequence length="506" mass="56861">MTKIVRFLMIVVLFCTLPVQTFAGSFGKGEPTTNPGEWYEGEIPARVDPNKAPILFVHGLNSSSATWTDSNDMDEIAYQNGYQTAYINLYPTRNMWDNGQLLADVIEEMYDHFGKKLVIVAHSKGGVDTQSALVHYGAHPYVQRVITLSSPHQGSELADLAYSSWAGWLADILGSKNDATYSLQTGYMENFRQQTDAHPNVQKVPFYTLAGTKWGSFGSSLYWGGLYLSTYGENDGAVTVARSRLNYGNELAVGDWNHTTIKEGSSIFNYISPYFQLQGITDVTNQRNAFEYQLDEREARPNLQTYYRGGHYKGKVEETFYVEDGVKEMTVNWLSEKKDTDIVLLDPNGNTITDFSVTVDESPIFQGAYVYQRSINKPVPGKWKIIAVQKEEHYLMNIVFDSSLNEDLVVKAYGGNELKISVSANSYKRNSGLMTANISLEYMDVKNKRVERAMIKKDAKTREIRVNPFGDGIYNVTIDIEGKTVNGYPFNRTVVTSVYAGKTTVQ</sequence>
<evidence type="ECO:0000256" key="1">
    <source>
        <dbReference type="SAM" id="SignalP"/>
    </source>
</evidence>
<name>A0A9E8LTA1_9BACI</name>
<keyword evidence="1" id="KW-0732">Signal</keyword>
<evidence type="ECO:0000313" key="4">
    <source>
        <dbReference type="Proteomes" id="UP001164718"/>
    </source>
</evidence>
<dbReference type="InterPro" id="IPR029058">
    <property type="entry name" value="AB_hydrolase_fold"/>
</dbReference>
<gene>
    <name evidence="3" type="ORF">OE104_11620</name>
</gene>
<proteinExistence type="predicted"/>
<evidence type="ECO:0000313" key="3">
    <source>
        <dbReference type="EMBL" id="WAA09218.1"/>
    </source>
</evidence>
<keyword evidence="4" id="KW-1185">Reference proteome</keyword>
<organism evidence="3 4">
    <name type="scientific">Fervidibacillus albus</name>
    <dbReference type="NCBI Taxonomy" id="2980026"/>
    <lineage>
        <taxon>Bacteria</taxon>
        <taxon>Bacillati</taxon>
        <taxon>Bacillota</taxon>
        <taxon>Bacilli</taxon>
        <taxon>Bacillales</taxon>
        <taxon>Bacillaceae</taxon>
        <taxon>Fervidibacillus</taxon>
    </lineage>
</organism>
<dbReference type="KEGG" id="faf:OE104_11620"/>
<dbReference type="EMBL" id="CP106878">
    <property type="protein sequence ID" value="WAA09218.1"/>
    <property type="molecule type" value="Genomic_DNA"/>
</dbReference>
<dbReference type="AlphaFoldDB" id="A0A9E8LTA1"/>
<dbReference type="Gene3D" id="3.40.50.1820">
    <property type="entry name" value="alpha/beta hydrolase"/>
    <property type="match status" value="1"/>
</dbReference>
<dbReference type="SUPFAM" id="SSF53474">
    <property type="entry name" value="alpha/beta-Hydrolases"/>
    <property type="match status" value="1"/>
</dbReference>
<dbReference type="PANTHER" id="PTHR37946">
    <property type="entry name" value="SLL1969 PROTEIN"/>
    <property type="match status" value="1"/>
</dbReference>
<feature type="signal peptide" evidence="1">
    <location>
        <begin position="1"/>
        <end position="23"/>
    </location>
</feature>
<evidence type="ECO:0000259" key="2">
    <source>
        <dbReference type="Pfam" id="PF07819"/>
    </source>
</evidence>
<dbReference type="Proteomes" id="UP001164718">
    <property type="component" value="Chromosome"/>
</dbReference>
<dbReference type="InterPro" id="IPR012908">
    <property type="entry name" value="PGAP1-ab_dom-like"/>
</dbReference>
<accession>A0A9E8LTA1</accession>